<feature type="transmembrane region" description="Helical" evidence="1">
    <location>
        <begin position="149"/>
        <end position="170"/>
    </location>
</feature>
<dbReference type="Proteomes" id="UP000230008">
    <property type="component" value="Chromosome"/>
</dbReference>
<feature type="transmembrane region" description="Helical" evidence="1">
    <location>
        <begin position="19"/>
        <end position="38"/>
    </location>
</feature>
<dbReference type="Pfam" id="PF01757">
    <property type="entry name" value="Acyl_transf_3"/>
    <property type="match status" value="1"/>
</dbReference>
<dbReference type="RefSeq" id="WP_100103114.1">
    <property type="nucleotide sequence ID" value="NZ_CADIJJ010000010.1"/>
</dbReference>
<sequence>MALPLFCVLTKIIKFNSTILFLLLFIFIFFSVCGAHYGKYFFTGCLSAVLFNKYEIKNDWIRIIVFLLGIASLISSFFISGDYYGNPVFISIFTFFLSLVLSKPVSLSNKLFIYCGETSYSIYLCHIILMVCVSYLVYLLFGVVDINSYTAILIYSISALLIAVISFFSYKYIEYP</sequence>
<reference evidence="4" key="1">
    <citation type="submission" date="2016-10" db="EMBL/GenBank/DDBJ databases">
        <authorList>
            <person name="Chevignon G."/>
        </authorList>
    </citation>
    <scope>NUCLEOTIDE SEQUENCE [LARGE SCALE GENOMIC DNA]</scope>
    <source>
        <strain evidence="4">A2C</strain>
    </source>
</reference>
<feature type="transmembrane region" description="Helical" evidence="1">
    <location>
        <begin position="122"/>
        <end position="143"/>
    </location>
</feature>
<keyword evidence="1" id="KW-0472">Membrane</keyword>
<dbReference type="EMBL" id="CP017606">
    <property type="protein sequence ID" value="ATW29569.1"/>
    <property type="molecule type" value="Genomic_DNA"/>
</dbReference>
<evidence type="ECO:0000313" key="3">
    <source>
        <dbReference type="EMBL" id="ATW29569.1"/>
    </source>
</evidence>
<organism evidence="3 4">
    <name type="scientific">Candidatus Williamhamiltonella defendens</name>
    <dbReference type="NCBI Taxonomy" id="138072"/>
    <lineage>
        <taxon>Bacteria</taxon>
        <taxon>Pseudomonadati</taxon>
        <taxon>Pseudomonadota</taxon>
        <taxon>Gammaproteobacteria</taxon>
        <taxon>Enterobacterales</taxon>
        <taxon>Enterobacteriaceae</taxon>
        <taxon>aphid secondary symbionts</taxon>
        <taxon>Candidatus Williamhamiltonella</taxon>
    </lineage>
</organism>
<dbReference type="InterPro" id="IPR002656">
    <property type="entry name" value="Acyl_transf_3_dom"/>
</dbReference>
<reference evidence="4" key="2">
    <citation type="submission" date="2017-11" db="EMBL/GenBank/DDBJ databases">
        <title>PacBio sequencing of new strain of the secondary endosymbiont Candidatus Hamiltonella defensa.</title>
        <authorList>
            <person name="Strand M.R."/>
            <person name="Oliver K."/>
        </authorList>
    </citation>
    <scope>NUCLEOTIDE SEQUENCE [LARGE SCALE GENOMIC DNA]</scope>
    <source>
        <strain evidence="4">A2C</strain>
    </source>
</reference>
<feature type="domain" description="Acyltransferase 3" evidence="2">
    <location>
        <begin position="3"/>
        <end position="165"/>
    </location>
</feature>
<feature type="transmembrane region" description="Helical" evidence="1">
    <location>
        <begin position="59"/>
        <end position="78"/>
    </location>
</feature>
<accession>A0A2D3T186</accession>
<protein>
    <recommendedName>
        <fullName evidence="2">Acyltransferase 3 domain-containing protein</fullName>
    </recommendedName>
</protein>
<keyword evidence="1" id="KW-0812">Transmembrane</keyword>
<proteinExistence type="predicted"/>
<evidence type="ECO:0000313" key="4">
    <source>
        <dbReference type="Proteomes" id="UP000230008"/>
    </source>
</evidence>
<evidence type="ECO:0000259" key="2">
    <source>
        <dbReference type="Pfam" id="PF01757"/>
    </source>
</evidence>
<dbReference type="GO" id="GO:0016747">
    <property type="term" value="F:acyltransferase activity, transferring groups other than amino-acyl groups"/>
    <property type="evidence" value="ECO:0007669"/>
    <property type="project" value="InterPro"/>
</dbReference>
<keyword evidence="1" id="KW-1133">Transmembrane helix</keyword>
<evidence type="ECO:0000256" key="1">
    <source>
        <dbReference type="SAM" id="Phobius"/>
    </source>
</evidence>
<feature type="transmembrane region" description="Helical" evidence="1">
    <location>
        <begin position="84"/>
        <end position="101"/>
    </location>
</feature>
<dbReference type="AlphaFoldDB" id="A0A2D3T186"/>
<gene>
    <name evidence="3" type="ORF">BJP41_03515</name>
</gene>
<name>A0A2D3T186_9ENTR</name>